<evidence type="ECO:0000259" key="2">
    <source>
        <dbReference type="Pfam" id="PF01569"/>
    </source>
</evidence>
<gene>
    <name evidence="3" type="ORF">CLV84_3622</name>
</gene>
<accession>A0A2S6I699</accession>
<keyword evidence="1" id="KW-0732">Signal</keyword>
<evidence type="ECO:0000313" key="4">
    <source>
        <dbReference type="Proteomes" id="UP000237662"/>
    </source>
</evidence>
<feature type="chain" id="PRO_5015467298" evidence="1">
    <location>
        <begin position="20"/>
        <end position="456"/>
    </location>
</feature>
<protein>
    <submittedName>
        <fullName evidence="3">PAP2 superfamily protein</fullName>
    </submittedName>
</protein>
<dbReference type="Proteomes" id="UP000237662">
    <property type="component" value="Unassembled WGS sequence"/>
</dbReference>
<dbReference type="Gene3D" id="1.10.606.20">
    <property type="match status" value="1"/>
</dbReference>
<dbReference type="InterPro" id="IPR036938">
    <property type="entry name" value="PAP2/HPO_sf"/>
</dbReference>
<keyword evidence="4" id="KW-1185">Reference proteome</keyword>
<evidence type="ECO:0000313" key="3">
    <source>
        <dbReference type="EMBL" id="PPK86686.1"/>
    </source>
</evidence>
<dbReference type="CDD" id="cd03398">
    <property type="entry name" value="PAP2_haloperoxidase"/>
    <property type="match status" value="1"/>
</dbReference>
<dbReference type="PANTHER" id="PTHR34599">
    <property type="entry name" value="PEROXIDASE-RELATED"/>
    <property type="match status" value="1"/>
</dbReference>
<dbReference type="EMBL" id="PTJC01000006">
    <property type="protein sequence ID" value="PPK86686.1"/>
    <property type="molecule type" value="Genomic_DNA"/>
</dbReference>
<proteinExistence type="predicted"/>
<dbReference type="InterPro" id="IPR000326">
    <property type="entry name" value="PAP2/HPO"/>
</dbReference>
<dbReference type="RefSeq" id="WP_104421105.1">
    <property type="nucleotide sequence ID" value="NZ_PTJC01000006.1"/>
</dbReference>
<name>A0A2S6I699_9BACT</name>
<dbReference type="OrthoDB" id="7793240at2"/>
<organism evidence="3 4">
    <name type="scientific">Neolewinella xylanilytica</name>
    <dbReference type="NCBI Taxonomy" id="1514080"/>
    <lineage>
        <taxon>Bacteria</taxon>
        <taxon>Pseudomonadati</taxon>
        <taxon>Bacteroidota</taxon>
        <taxon>Saprospiria</taxon>
        <taxon>Saprospirales</taxon>
        <taxon>Lewinellaceae</taxon>
        <taxon>Neolewinella</taxon>
    </lineage>
</organism>
<dbReference type="AlphaFoldDB" id="A0A2S6I699"/>
<dbReference type="SUPFAM" id="SSF48317">
    <property type="entry name" value="Acid phosphatase/Vanadium-dependent haloperoxidase"/>
    <property type="match status" value="1"/>
</dbReference>
<dbReference type="InterPro" id="IPR052559">
    <property type="entry name" value="V-haloperoxidase"/>
</dbReference>
<comment type="caution">
    <text evidence="3">The sequence shown here is derived from an EMBL/GenBank/DDBJ whole genome shotgun (WGS) entry which is preliminary data.</text>
</comment>
<dbReference type="Pfam" id="PF01569">
    <property type="entry name" value="PAP2"/>
    <property type="match status" value="1"/>
</dbReference>
<reference evidence="3 4" key="1">
    <citation type="submission" date="2018-02" db="EMBL/GenBank/DDBJ databases">
        <title>Genomic Encyclopedia of Archaeal and Bacterial Type Strains, Phase II (KMG-II): from individual species to whole genera.</title>
        <authorList>
            <person name="Goeker M."/>
        </authorList>
    </citation>
    <scope>NUCLEOTIDE SEQUENCE [LARGE SCALE GENOMIC DNA]</scope>
    <source>
        <strain evidence="3 4">DSM 29526</strain>
    </source>
</reference>
<evidence type="ECO:0000256" key="1">
    <source>
        <dbReference type="SAM" id="SignalP"/>
    </source>
</evidence>
<sequence>MKRISRLSCLFFLFGLLVACEEDINPDYAKDVADPEYYHRSVKQLTDVIVHDIFSPPVASRIYSYSSIAGYEAMAAGDPNLVSLSGQISHLSPAPAPPPNVEIAYPLAAVVAQFKVGKSMVFSEDKMDAYRDQLYAEYREIRMPEEVFEASVAYGEAVADHVIKWYDGDMYKQTRTFPKYSITDDESKWQPTPPDYMDGIEPSWMKIRPFTLDSASQFSPPPPTEYSLEPDSKWMREVNEVYTALTGVDEKTSAERQAIAQFWDCNPYVSHTVGHLMFATKKITPGGHWINIASIAAKKADADFARTVETYAATSIAMFDGFISCWEEKYRSKLVRPETFINRHIDQEWRPLLQTPPFPEHTSGHSVVSRACAMVLTDLYGDNFAFDDDSEMEYDLPTRSFPSFLAASEEAAISRLYGGIHYRPSIDYGIAQGEKVGKHVLESLRTRAMITEERPR</sequence>
<feature type="signal peptide" evidence="1">
    <location>
        <begin position="1"/>
        <end position="19"/>
    </location>
</feature>
<dbReference type="PANTHER" id="PTHR34599:SF1">
    <property type="entry name" value="PHOSPHATIDIC ACID PHOSPHATASE TYPE 2_HALOPEROXIDASE DOMAIN-CONTAINING PROTEIN"/>
    <property type="match status" value="1"/>
</dbReference>
<dbReference type="PROSITE" id="PS51257">
    <property type="entry name" value="PROKAR_LIPOPROTEIN"/>
    <property type="match status" value="1"/>
</dbReference>
<feature type="domain" description="Phosphatidic acid phosphatase type 2/haloperoxidase" evidence="2">
    <location>
        <begin position="326"/>
        <end position="433"/>
    </location>
</feature>